<dbReference type="CDD" id="cd05233">
    <property type="entry name" value="SDR_c"/>
    <property type="match status" value="1"/>
</dbReference>
<dbReference type="Gene3D" id="3.40.50.720">
    <property type="entry name" value="NAD(P)-binding Rossmann-like Domain"/>
    <property type="match status" value="1"/>
</dbReference>
<evidence type="ECO:0000313" key="4">
    <source>
        <dbReference type="Proteomes" id="UP000315252"/>
    </source>
</evidence>
<dbReference type="RefSeq" id="WP_142896551.1">
    <property type="nucleotide sequence ID" value="NZ_ML660054.1"/>
</dbReference>
<dbReference type="FunFam" id="3.40.50.720:FF:000084">
    <property type="entry name" value="Short-chain dehydrogenase reductase"/>
    <property type="match status" value="1"/>
</dbReference>
<dbReference type="SUPFAM" id="SSF51735">
    <property type="entry name" value="NAD(P)-binding Rossmann-fold domains"/>
    <property type="match status" value="1"/>
</dbReference>
<dbReference type="InterPro" id="IPR002347">
    <property type="entry name" value="SDR_fam"/>
</dbReference>
<dbReference type="PROSITE" id="PS00061">
    <property type="entry name" value="ADH_SHORT"/>
    <property type="match status" value="1"/>
</dbReference>
<proteinExistence type="inferred from homology"/>
<dbReference type="InterPro" id="IPR036291">
    <property type="entry name" value="NAD(P)-bd_dom_sf"/>
</dbReference>
<evidence type="ECO:0000256" key="1">
    <source>
        <dbReference type="ARBA" id="ARBA00006484"/>
    </source>
</evidence>
<dbReference type="PRINTS" id="PR00080">
    <property type="entry name" value="SDRFAMILY"/>
</dbReference>
<dbReference type="PRINTS" id="PR00081">
    <property type="entry name" value="GDHRDH"/>
</dbReference>
<name>A0A545TUE0_9PROT</name>
<dbReference type="PANTHER" id="PTHR42879:SF2">
    <property type="entry name" value="3-OXOACYL-[ACYL-CARRIER-PROTEIN] REDUCTASE FABG"/>
    <property type="match status" value="1"/>
</dbReference>
<dbReference type="PANTHER" id="PTHR42879">
    <property type="entry name" value="3-OXOACYL-(ACYL-CARRIER-PROTEIN) REDUCTASE"/>
    <property type="match status" value="1"/>
</dbReference>
<dbReference type="InterPro" id="IPR020904">
    <property type="entry name" value="Sc_DH/Rdtase_CS"/>
</dbReference>
<keyword evidence="4" id="KW-1185">Reference proteome</keyword>
<reference evidence="3 4" key="1">
    <citation type="submission" date="2019-06" db="EMBL/GenBank/DDBJ databases">
        <title>Whole genome sequence for Rhodospirillaceae sp. R148.</title>
        <authorList>
            <person name="Wang G."/>
        </authorList>
    </citation>
    <scope>NUCLEOTIDE SEQUENCE [LARGE SCALE GENOMIC DNA]</scope>
    <source>
        <strain evidence="3 4">R148</strain>
    </source>
</reference>
<dbReference type="Pfam" id="PF00106">
    <property type="entry name" value="adh_short"/>
    <property type="match status" value="1"/>
</dbReference>
<dbReference type="InterPro" id="IPR050259">
    <property type="entry name" value="SDR"/>
</dbReference>
<dbReference type="AlphaFoldDB" id="A0A545TUE0"/>
<sequence length="253" mass="26092">MQDLSGQVAIVTGASKGIGEAAAKTLASCGAKVVLAARSLEKCEAITEEIKAAGGNALAVGCDVSDYAAVTALVEKTSEAFGPTSILINNAGVIEPIGSILDGDPADWAANININLLGVYHCTRAALRDLMHRDGVIINISSGAAHNALKGWSAYCSGKAAVAMFTQATALEYATNGVRVFGFAPGTVDTDMQVTIKASGINRVSQMNREEHAPADVPAQVIAYLCSPAAADLAGHELSIRDEILRQRAGLPD</sequence>
<dbReference type="OrthoDB" id="9810734at2"/>
<comment type="similarity">
    <text evidence="1 2">Belongs to the short-chain dehydrogenases/reductases (SDR) family.</text>
</comment>
<comment type="caution">
    <text evidence="3">The sequence shown here is derived from an EMBL/GenBank/DDBJ whole genome shotgun (WGS) entry which is preliminary data.</text>
</comment>
<dbReference type="EMBL" id="VHSH01000003">
    <property type="protein sequence ID" value="TQV80837.1"/>
    <property type="molecule type" value="Genomic_DNA"/>
</dbReference>
<dbReference type="GO" id="GO:0032787">
    <property type="term" value="P:monocarboxylic acid metabolic process"/>
    <property type="evidence" value="ECO:0007669"/>
    <property type="project" value="UniProtKB-ARBA"/>
</dbReference>
<organism evidence="3 4">
    <name type="scientific">Denitrobaculum tricleocarpae</name>
    <dbReference type="NCBI Taxonomy" id="2591009"/>
    <lineage>
        <taxon>Bacteria</taxon>
        <taxon>Pseudomonadati</taxon>
        <taxon>Pseudomonadota</taxon>
        <taxon>Alphaproteobacteria</taxon>
        <taxon>Rhodospirillales</taxon>
        <taxon>Rhodospirillaceae</taxon>
        <taxon>Denitrobaculum</taxon>
    </lineage>
</organism>
<accession>A0A545TUE0</accession>
<protein>
    <submittedName>
        <fullName evidence="3">SDR family oxidoreductase</fullName>
    </submittedName>
</protein>
<evidence type="ECO:0000313" key="3">
    <source>
        <dbReference type="EMBL" id="TQV80837.1"/>
    </source>
</evidence>
<evidence type="ECO:0000256" key="2">
    <source>
        <dbReference type="RuleBase" id="RU000363"/>
    </source>
</evidence>
<gene>
    <name evidence="3" type="ORF">FKG95_11860</name>
</gene>
<dbReference type="Proteomes" id="UP000315252">
    <property type="component" value="Unassembled WGS sequence"/>
</dbReference>